<gene>
    <name evidence="2" type="ORF">CAV_0816</name>
</gene>
<evidence type="ECO:0000259" key="1">
    <source>
        <dbReference type="Pfam" id="PF06812"/>
    </source>
</evidence>
<dbReference type="Proteomes" id="UP000201169">
    <property type="component" value="Chromosome"/>
</dbReference>
<accession>A0A222MXQ2</accession>
<proteinExistence type="predicted"/>
<name>A0A222MXQ2_9BACT</name>
<dbReference type="InterPro" id="IPR017740">
    <property type="entry name" value="TssA-like"/>
</dbReference>
<dbReference type="EMBL" id="CP022347">
    <property type="protein sequence ID" value="ASQ30480.1"/>
    <property type="molecule type" value="Genomic_DNA"/>
</dbReference>
<organism evidence="2 3">
    <name type="scientific">Campylobacter avium LMG 24591</name>
    <dbReference type="NCBI Taxonomy" id="522484"/>
    <lineage>
        <taxon>Bacteria</taxon>
        <taxon>Pseudomonadati</taxon>
        <taxon>Campylobacterota</taxon>
        <taxon>Epsilonproteobacteria</taxon>
        <taxon>Campylobacterales</taxon>
        <taxon>Campylobacteraceae</taxon>
        <taxon>Campylobacter</taxon>
    </lineage>
</organism>
<dbReference type="KEGG" id="cavi:CAV_0816"/>
<dbReference type="OrthoDB" id="1522895at2"/>
<dbReference type="RefSeq" id="WP_094325238.1">
    <property type="nucleotide sequence ID" value="NZ_CP022347.1"/>
</dbReference>
<evidence type="ECO:0000313" key="3">
    <source>
        <dbReference type="Proteomes" id="UP000201169"/>
    </source>
</evidence>
<evidence type="ECO:0000313" key="2">
    <source>
        <dbReference type="EMBL" id="ASQ30480.1"/>
    </source>
</evidence>
<keyword evidence="3" id="KW-1185">Reference proteome</keyword>
<protein>
    <submittedName>
        <fullName evidence="2">Type VI secretion system, ImpA protein</fullName>
    </submittedName>
</protein>
<dbReference type="NCBIfam" id="TIGR03363">
    <property type="entry name" value="VI_chp_8"/>
    <property type="match status" value="1"/>
</dbReference>
<dbReference type="PANTHER" id="PTHR37951:SF1">
    <property type="entry name" value="TYPE VI SECRETION SYSTEM COMPONENT TSSA1"/>
    <property type="match status" value="1"/>
</dbReference>
<feature type="domain" description="ImpA N-terminal" evidence="1">
    <location>
        <begin position="10"/>
        <end position="129"/>
    </location>
</feature>
<reference evidence="2 3" key="1">
    <citation type="submission" date="2017-07" db="EMBL/GenBank/DDBJ databases">
        <title>Analysis of two Campylobacter avium genomes and identification of a novel hippuricase gene.</title>
        <authorList>
            <person name="Miller W.G."/>
            <person name="Chapman M.H."/>
            <person name="Yee E."/>
            <person name="Revez J."/>
            <person name="Bono J.L."/>
            <person name="Rossi M."/>
        </authorList>
    </citation>
    <scope>NUCLEOTIDE SEQUENCE [LARGE SCALE GENOMIC DNA]</scope>
    <source>
        <strain evidence="2 3">LMG 24591</strain>
    </source>
</reference>
<dbReference type="AlphaFoldDB" id="A0A222MXQ2"/>
<dbReference type="PANTHER" id="PTHR37951">
    <property type="entry name" value="CYTOPLASMIC PROTEIN-RELATED"/>
    <property type="match status" value="1"/>
</dbReference>
<dbReference type="Pfam" id="PF06812">
    <property type="entry name" value="ImpA_N"/>
    <property type="match status" value="1"/>
</dbReference>
<sequence length="343" mass="39286">MDFETLSTFVSEDNVAGTNEEYNQLYLSMQGLAEGEEESVMGDSVISAKEPDYKKLSDVCIELWKSTRDLRVATYLTFANTQLYGLNGLYDGLRLIDFLVKNLWDDMYPLLDPDDEMDPTERFNILQILSPSDTGGGICLFLIKFRDIKLFSSLTYSYKDLLFAKGELENSESDLNLSLFEAECKNVSQDELAQKIALVNDILTVLDSIEKELYEKTQQAFYFTLLKDDLNFLLKFYSSLKPDENTNNDIDLNNDTNLKETKELVNTMNISDLSSYNPKNRQEALLLLQKSADYFSKHEPSNPIPFLLQRALRMADMNFVDLLKDIEPGYVDRIKDVLGIPKN</sequence>
<dbReference type="InterPro" id="IPR010657">
    <property type="entry name" value="ImpA_N"/>
</dbReference>